<dbReference type="CDD" id="cd08422">
    <property type="entry name" value="PBP2_CrgA_like"/>
    <property type="match status" value="1"/>
</dbReference>
<dbReference type="Gene3D" id="1.10.10.10">
    <property type="entry name" value="Winged helix-like DNA-binding domain superfamily/Winged helix DNA-binding domain"/>
    <property type="match status" value="1"/>
</dbReference>
<proteinExistence type="inferred from homology"/>
<dbReference type="PANTHER" id="PTHR30537:SF58">
    <property type="entry name" value="HTH-TYPE TRANSCRIPTIONAL REGULATOR PERR"/>
    <property type="match status" value="1"/>
</dbReference>
<keyword evidence="3" id="KW-0238">DNA-binding</keyword>
<organism evidence="6 7">
    <name type="scientific">Caballeronia glathei</name>
    <dbReference type="NCBI Taxonomy" id="60547"/>
    <lineage>
        <taxon>Bacteria</taxon>
        <taxon>Pseudomonadati</taxon>
        <taxon>Pseudomonadota</taxon>
        <taxon>Betaproteobacteria</taxon>
        <taxon>Burkholderiales</taxon>
        <taxon>Burkholderiaceae</taxon>
        <taxon>Caballeronia</taxon>
    </lineage>
</organism>
<dbReference type="GO" id="GO:0003700">
    <property type="term" value="F:DNA-binding transcription factor activity"/>
    <property type="evidence" value="ECO:0007669"/>
    <property type="project" value="InterPro"/>
</dbReference>
<dbReference type="Proteomes" id="UP000027466">
    <property type="component" value="Unassembled WGS sequence"/>
</dbReference>
<evidence type="ECO:0000256" key="3">
    <source>
        <dbReference type="ARBA" id="ARBA00023125"/>
    </source>
</evidence>
<dbReference type="PANTHER" id="PTHR30537">
    <property type="entry name" value="HTH-TYPE TRANSCRIPTIONAL REGULATOR"/>
    <property type="match status" value="1"/>
</dbReference>
<dbReference type="SUPFAM" id="SSF46785">
    <property type="entry name" value="Winged helix' DNA-binding domain"/>
    <property type="match status" value="1"/>
</dbReference>
<comment type="similarity">
    <text evidence="1">Belongs to the LysR transcriptional regulatory family.</text>
</comment>
<dbReference type="Gene3D" id="3.40.190.290">
    <property type="match status" value="1"/>
</dbReference>
<dbReference type="GO" id="GO:0043565">
    <property type="term" value="F:sequence-specific DNA binding"/>
    <property type="evidence" value="ECO:0007669"/>
    <property type="project" value="TreeGrafter"/>
</dbReference>
<evidence type="ECO:0000259" key="5">
    <source>
        <dbReference type="PROSITE" id="PS50931"/>
    </source>
</evidence>
<evidence type="ECO:0000256" key="1">
    <source>
        <dbReference type="ARBA" id="ARBA00009437"/>
    </source>
</evidence>
<evidence type="ECO:0000256" key="4">
    <source>
        <dbReference type="ARBA" id="ARBA00023163"/>
    </source>
</evidence>
<dbReference type="Pfam" id="PF00126">
    <property type="entry name" value="HTH_1"/>
    <property type="match status" value="1"/>
</dbReference>
<evidence type="ECO:0000256" key="2">
    <source>
        <dbReference type="ARBA" id="ARBA00023015"/>
    </source>
</evidence>
<dbReference type="InterPro" id="IPR036388">
    <property type="entry name" value="WH-like_DNA-bd_sf"/>
</dbReference>
<feature type="domain" description="HTH lysR-type" evidence="5">
    <location>
        <begin position="1"/>
        <end position="59"/>
    </location>
</feature>
<protein>
    <submittedName>
        <fullName evidence="6">LysR family transcriptional regulator</fullName>
    </submittedName>
</protein>
<dbReference type="SUPFAM" id="SSF53850">
    <property type="entry name" value="Periplasmic binding protein-like II"/>
    <property type="match status" value="1"/>
</dbReference>
<accession>A0A069PF49</accession>
<dbReference type="InterPro" id="IPR005119">
    <property type="entry name" value="LysR_subst-bd"/>
</dbReference>
<dbReference type="RefSeq" id="WP_051672967.1">
    <property type="nucleotide sequence ID" value="NZ_CADFFX010000056.1"/>
</dbReference>
<sequence>MDQLTTLRVFVTVGKLQSFTRAADVLGMPRSALSRAIVELEERLRVRLLHRTTRRVELTDAAREYFSACSRILEQIEVAHRDIMQDSLVATGTLRLVVDPVVVSSTLPRLIAGYHERAPHVRVDFTVSDRSTNFLDGRYDIGILQPELVGDVSAISRPLASAGLALVATPAYLRRRGVPHSPRDLASHTLLKAIESETRGPAKLHMREGTNTIEVPFDPSITGNGLVIRASALSGLGIALLPESAVAAELADGSLIRVLDQYPLEEASVDLALFYLHRSHLAARSRIFVDFCVEFFRREARVDAWSGSPVGTAPVVIDEEHPIPVAGRAVGHDSASCLTTCENA</sequence>
<evidence type="ECO:0000313" key="6">
    <source>
        <dbReference type="EMBL" id="KDR38469.1"/>
    </source>
</evidence>
<comment type="caution">
    <text evidence="6">The sequence shown here is derived from an EMBL/GenBank/DDBJ whole genome shotgun (WGS) entry which is preliminary data.</text>
</comment>
<reference evidence="6 7" key="1">
    <citation type="submission" date="2014-03" db="EMBL/GenBank/DDBJ databases">
        <title>Draft Genome Sequences of Four Burkholderia Strains.</title>
        <authorList>
            <person name="Liu X.Y."/>
            <person name="Li C.X."/>
            <person name="Xu J.H."/>
        </authorList>
    </citation>
    <scope>NUCLEOTIDE SEQUENCE [LARGE SCALE GENOMIC DNA]</scope>
    <source>
        <strain evidence="6 7">DSM 50014</strain>
    </source>
</reference>
<dbReference type="STRING" id="60547.GCA_000751215_03027"/>
<dbReference type="InterPro" id="IPR000847">
    <property type="entry name" value="LysR_HTH_N"/>
</dbReference>
<dbReference type="EMBL" id="JFHC01000088">
    <property type="protein sequence ID" value="KDR38469.1"/>
    <property type="molecule type" value="Genomic_DNA"/>
</dbReference>
<dbReference type="InterPro" id="IPR058163">
    <property type="entry name" value="LysR-type_TF_proteobact-type"/>
</dbReference>
<keyword evidence="7" id="KW-1185">Reference proteome</keyword>
<keyword evidence="4" id="KW-0804">Transcription</keyword>
<evidence type="ECO:0000313" key="7">
    <source>
        <dbReference type="Proteomes" id="UP000027466"/>
    </source>
</evidence>
<dbReference type="InterPro" id="IPR036390">
    <property type="entry name" value="WH_DNA-bd_sf"/>
</dbReference>
<dbReference type="AlphaFoldDB" id="A0A069PF49"/>
<dbReference type="FunFam" id="1.10.10.10:FF:000001">
    <property type="entry name" value="LysR family transcriptional regulator"/>
    <property type="match status" value="1"/>
</dbReference>
<dbReference type="Pfam" id="PF03466">
    <property type="entry name" value="LysR_substrate"/>
    <property type="match status" value="1"/>
</dbReference>
<keyword evidence="2" id="KW-0805">Transcription regulation</keyword>
<name>A0A069PF49_9BURK</name>
<gene>
    <name evidence="6" type="ORF">BG61_39745</name>
</gene>
<dbReference type="PROSITE" id="PS50931">
    <property type="entry name" value="HTH_LYSR"/>
    <property type="match status" value="1"/>
</dbReference>
<dbReference type="GO" id="GO:0006351">
    <property type="term" value="P:DNA-templated transcription"/>
    <property type="evidence" value="ECO:0007669"/>
    <property type="project" value="TreeGrafter"/>
</dbReference>